<sequence>MNSVHTLYPDDDSEKEVYVQANGLSFSGVGDRHLTGGVGGYGHYSPFAEIRPSAEIKHELFVLGKFSRAQRDETLKLARDVVLVKASRTNNCCVWTRDLLGAMLGARLISQAAFAAVDAGRWSPTA</sequence>
<keyword evidence="2" id="KW-1185">Reference proteome</keyword>
<dbReference type="GeneID" id="20666205"/>
<name>W4KBY1_HETIT</name>
<proteinExistence type="predicted"/>
<dbReference type="Proteomes" id="UP000030671">
    <property type="component" value="Unassembled WGS sequence"/>
</dbReference>
<dbReference type="RefSeq" id="XP_009545149.1">
    <property type="nucleotide sequence ID" value="XM_009546854.1"/>
</dbReference>
<dbReference type="EMBL" id="KI925457">
    <property type="protein sequence ID" value="ETW82835.1"/>
    <property type="molecule type" value="Genomic_DNA"/>
</dbReference>
<accession>W4KBY1</accession>
<dbReference type="InParanoid" id="W4KBY1"/>
<dbReference type="HOGENOM" id="CLU_132759_0_0_1"/>
<dbReference type="OrthoDB" id="3235294at2759"/>
<evidence type="ECO:0000313" key="2">
    <source>
        <dbReference type="Proteomes" id="UP000030671"/>
    </source>
</evidence>
<evidence type="ECO:0000313" key="1">
    <source>
        <dbReference type="EMBL" id="ETW82835.1"/>
    </source>
</evidence>
<organism evidence="1 2">
    <name type="scientific">Heterobasidion irregulare (strain TC 32-1)</name>
    <dbReference type="NCBI Taxonomy" id="747525"/>
    <lineage>
        <taxon>Eukaryota</taxon>
        <taxon>Fungi</taxon>
        <taxon>Dikarya</taxon>
        <taxon>Basidiomycota</taxon>
        <taxon>Agaricomycotina</taxon>
        <taxon>Agaricomycetes</taxon>
        <taxon>Russulales</taxon>
        <taxon>Bondarzewiaceae</taxon>
        <taxon>Heterobasidion</taxon>
        <taxon>Heterobasidion annosum species complex</taxon>
    </lineage>
</organism>
<dbReference type="AlphaFoldDB" id="W4KBY1"/>
<dbReference type="KEGG" id="hir:HETIRDRAFT_107006"/>
<protein>
    <submittedName>
        <fullName evidence="1">Uncharacterized protein</fullName>
    </submittedName>
</protein>
<reference evidence="1 2" key="1">
    <citation type="journal article" date="2012" name="New Phytol.">
        <title>Insight into trade-off between wood decay and parasitism from the genome of a fungal forest pathogen.</title>
        <authorList>
            <person name="Olson A."/>
            <person name="Aerts A."/>
            <person name="Asiegbu F."/>
            <person name="Belbahri L."/>
            <person name="Bouzid O."/>
            <person name="Broberg A."/>
            <person name="Canback B."/>
            <person name="Coutinho P.M."/>
            <person name="Cullen D."/>
            <person name="Dalman K."/>
            <person name="Deflorio G."/>
            <person name="van Diepen L.T."/>
            <person name="Dunand C."/>
            <person name="Duplessis S."/>
            <person name="Durling M."/>
            <person name="Gonthier P."/>
            <person name="Grimwood J."/>
            <person name="Fossdal C.G."/>
            <person name="Hansson D."/>
            <person name="Henrissat B."/>
            <person name="Hietala A."/>
            <person name="Himmelstrand K."/>
            <person name="Hoffmeister D."/>
            <person name="Hogberg N."/>
            <person name="James T.Y."/>
            <person name="Karlsson M."/>
            <person name="Kohler A."/>
            <person name="Kues U."/>
            <person name="Lee Y.H."/>
            <person name="Lin Y.C."/>
            <person name="Lind M."/>
            <person name="Lindquist E."/>
            <person name="Lombard V."/>
            <person name="Lucas S."/>
            <person name="Lunden K."/>
            <person name="Morin E."/>
            <person name="Murat C."/>
            <person name="Park J."/>
            <person name="Raffaello T."/>
            <person name="Rouze P."/>
            <person name="Salamov A."/>
            <person name="Schmutz J."/>
            <person name="Solheim H."/>
            <person name="Stahlberg J."/>
            <person name="Velez H."/>
            <person name="de Vries R.P."/>
            <person name="Wiebenga A."/>
            <person name="Woodward S."/>
            <person name="Yakovlev I."/>
            <person name="Garbelotto M."/>
            <person name="Martin F."/>
            <person name="Grigoriev I.V."/>
            <person name="Stenlid J."/>
        </authorList>
    </citation>
    <scope>NUCLEOTIDE SEQUENCE [LARGE SCALE GENOMIC DNA]</scope>
    <source>
        <strain evidence="1 2">TC 32-1</strain>
    </source>
</reference>
<gene>
    <name evidence="1" type="ORF">HETIRDRAFT_107006</name>
</gene>